<name>A0A537JA91_9BACT</name>
<dbReference type="AlphaFoldDB" id="A0A537JA91"/>
<dbReference type="GO" id="GO:0016788">
    <property type="term" value="F:hydrolase activity, acting on ester bonds"/>
    <property type="evidence" value="ECO:0007669"/>
    <property type="project" value="InterPro"/>
</dbReference>
<accession>A0A537JA91</accession>
<comment type="cofactor">
    <cofactor evidence="1">
        <name>Zn(2+)</name>
        <dbReference type="ChEBI" id="CHEBI:29105"/>
    </cofactor>
</comment>
<keyword evidence="2" id="KW-0479">Metal-binding</keyword>
<feature type="domain" description="Succinylglutamate desuccinylase/Aspartoacylase catalytic" evidence="5">
    <location>
        <begin position="48"/>
        <end position="233"/>
    </location>
</feature>
<dbReference type="InterPro" id="IPR053138">
    <property type="entry name" value="N-alpha-Ac-DABA_deacetylase"/>
</dbReference>
<comment type="caution">
    <text evidence="6">The sequence shown here is derived from an EMBL/GenBank/DDBJ whole genome shotgun (WGS) entry which is preliminary data.</text>
</comment>
<evidence type="ECO:0000256" key="4">
    <source>
        <dbReference type="ARBA" id="ARBA00022833"/>
    </source>
</evidence>
<evidence type="ECO:0000313" key="7">
    <source>
        <dbReference type="Proteomes" id="UP000318093"/>
    </source>
</evidence>
<evidence type="ECO:0000256" key="1">
    <source>
        <dbReference type="ARBA" id="ARBA00001947"/>
    </source>
</evidence>
<evidence type="ECO:0000259" key="5">
    <source>
        <dbReference type="Pfam" id="PF24827"/>
    </source>
</evidence>
<dbReference type="PANTHER" id="PTHR37326:SF1">
    <property type="entry name" value="BLL3975 PROTEIN"/>
    <property type="match status" value="1"/>
</dbReference>
<protein>
    <recommendedName>
        <fullName evidence="5">Succinylglutamate desuccinylase/Aspartoacylase catalytic domain-containing protein</fullName>
    </recommendedName>
</protein>
<dbReference type="GO" id="GO:0016811">
    <property type="term" value="F:hydrolase activity, acting on carbon-nitrogen (but not peptide) bonds, in linear amides"/>
    <property type="evidence" value="ECO:0007669"/>
    <property type="project" value="InterPro"/>
</dbReference>
<dbReference type="Gene3D" id="3.40.630.10">
    <property type="entry name" value="Zn peptidases"/>
    <property type="match status" value="1"/>
</dbReference>
<gene>
    <name evidence="6" type="ORF">E6H03_08720</name>
</gene>
<keyword evidence="3" id="KW-0378">Hydrolase</keyword>
<reference evidence="6 7" key="1">
    <citation type="journal article" date="2019" name="Nat. Microbiol.">
        <title>Mediterranean grassland soil C-N compound turnover is dependent on rainfall and depth, and is mediated by genomically divergent microorganisms.</title>
        <authorList>
            <person name="Diamond S."/>
            <person name="Andeer P.F."/>
            <person name="Li Z."/>
            <person name="Crits-Christoph A."/>
            <person name="Burstein D."/>
            <person name="Anantharaman K."/>
            <person name="Lane K.R."/>
            <person name="Thomas B.C."/>
            <person name="Pan C."/>
            <person name="Northen T.R."/>
            <person name="Banfield J.F."/>
        </authorList>
    </citation>
    <scope>NUCLEOTIDE SEQUENCE [LARGE SCALE GENOMIC DNA]</scope>
    <source>
        <strain evidence="6">NP_6</strain>
    </source>
</reference>
<sequence length="340" mass="36257">MTDSPVISTVDYDAPGRQFGRLQIPRSTNESGWSNLVVPLVSIANGRGPTVLVTGGVHGDEPEGQVAALNLARETRPEDVRGRLIIIPCLSPEASRAYTRLWPSGANLNRSFPGSPAGTPDEVLADYVTRVLFPLAAAVCDIHSGGRSMLCLPWSEIHLVENRGQRAAMWNAMLAWNTDYHFVYIDIAGGGLLVGEAERQGKIVVGTELGGGGHVTAETHGLAARGLRNFLRHAGVLAGKAETRAALGLPEPVILKALDRDDYLLAPESGLFETRVALGQTIEAGQAVGRLHFVEAPDRVPVDIIAQTSGIVCSVRALAPTQQGDCVMVIGQVCRREELV</sequence>
<dbReference type="InterPro" id="IPR043795">
    <property type="entry name" value="N-alpha-Ac-DABA-like"/>
</dbReference>
<keyword evidence="4" id="KW-0862">Zinc</keyword>
<organism evidence="6 7">
    <name type="scientific">Candidatus Segetimicrobium genomatis</name>
    <dbReference type="NCBI Taxonomy" id="2569760"/>
    <lineage>
        <taxon>Bacteria</taxon>
        <taxon>Bacillati</taxon>
        <taxon>Candidatus Sysuimicrobiota</taxon>
        <taxon>Candidatus Sysuimicrobiia</taxon>
        <taxon>Candidatus Sysuimicrobiales</taxon>
        <taxon>Candidatus Segetimicrobiaceae</taxon>
        <taxon>Candidatus Segetimicrobium</taxon>
    </lineage>
</organism>
<dbReference type="InterPro" id="IPR055438">
    <property type="entry name" value="AstE_AspA_cat"/>
</dbReference>
<dbReference type="EMBL" id="VBAN01000270">
    <property type="protein sequence ID" value="TMI80262.1"/>
    <property type="molecule type" value="Genomic_DNA"/>
</dbReference>
<evidence type="ECO:0000256" key="2">
    <source>
        <dbReference type="ARBA" id="ARBA00022723"/>
    </source>
</evidence>
<dbReference type="PIRSF" id="PIRSF039012">
    <property type="entry name" value="ASP"/>
    <property type="match status" value="1"/>
</dbReference>
<dbReference type="SUPFAM" id="SSF53187">
    <property type="entry name" value="Zn-dependent exopeptidases"/>
    <property type="match status" value="1"/>
</dbReference>
<dbReference type="Proteomes" id="UP000318093">
    <property type="component" value="Unassembled WGS sequence"/>
</dbReference>
<dbReference type="GO" id="GO:0046872">
    <property type="term" value="F:metal ion binding"/>
    <property type="evidence" value="ECO:0007669"/>
    <property type="project" value="UniProtKB-KW"/>
</dbReference>
<proteinExistence type="predicted"/>
<dbReference type="CDD" id="cd06252">
    <property type="entry name" value="M14_ASTE_ASPA-like"/>
    <property type="match status" value="1"/>
</dbReference>
<evidence type="ECO:0000313" key="6">
    <source>
        <dbReference type="EMBL" id="TMI80262.1"/>
    </source>
</evidence>
<dbReference type="PANTHER" id="PTHR37326">
    <property type="entry name" value="BLL3975 PROTEIN"/>
    <property type="match status" value="1"/>
</dbReference>
<dbReference type="Pfam" id="PF24827">
    <property type="entry name" value="AstE_AspA_cat"/>
    <property type="match status" value="1"/>
</dbReference>
<evidence type="ECO:0000256" key="3">
    <source>
        <dbReference type="ARBA" id="ARBA00022801"/>
    </source>
</evidence>